<dbReference type="EMBL" id="CM001882">
    <property type="protein sequence ID" value="EOY03784.1"/>
    <property type="molecule type" value="Genomic_DNA"/>
</dbReference>
<proteinExistence type="predicted"/>
<dbReference type="AlphaFoldDB" id="A0A061EN97"/>
<reference evidence="1 2" key="1">
    <citation type="journal article" date="2013" name="Genome Biol.">
        <title>The genome sequence of the most widely cultivated cacao type and its use to identify candidate genes regulating pod color.</title>
        <authorList>
            <person name="Motamayor J.C."/>
            <person name="Mockaitis K."/>
            <person name="Schmutz J."/>
            <person name="Haiminen N."/>
            <person name="Iii D.L."/>
            <person name="Cornejo O."/>
            <person name="Findley S.D."/>
            <person name="Zheng P."/>
            <person name="Utro F."/>
            <person name="Royaert S."/>
            <person name="Saski C."/>
            <person name="Jenkins J."/>
            <person name="Podicheti R."/>
            <person name="Zhao M."/>
            <person name="Scheffler B.E."/>
            <person name="Stack J.C."/>
            <person name="Feltus F.A."/>
            <person name="Mustiga G.M."/>
            <person name="Amores F."/>
            <person name="Phillips W."/>
            <person name="Marelli J.P."/>
            <person name="May G.D."/>
            <person name="Shapiro H."/>
            <person name="Ma J."/>
            <person name="Bustamante C.D."/>
            <person name="Schnell R.J."/>
            <person name="Main D."/>
            <person name="Gilbert D."/>
            <person name="Parida L."/>
            <person name="Kuhn D.N."/>
        </authorList>
    </citation>
    <scope>NUCLEOTIDE SEQUENCE [LARGE SCALE GENOMIC DNA]</scope>
    <source>
        <strain evidence="2">cv. Matina 1-6</strain>
    </source>
</reference>
<organism evidence="1 2">
    <name type="scientific">Theobroma cacao</name>
    <name type="common">Cacao</name>
    <name type="synonym">Cocoa</name>
    <dbReference type="NCBI Taxonomy" id="3641"/>
    <lineage>
        <taxon>Eukaryota</taxon>
        <taxon>Viridiplantae</taxon>
        <taxon>Streptophyta</taxon>
        <taxon>Embryophyta</taxon>
        <taxon>Tracheophyta</taxon>
        <taxon>Spermatophyta</taxon>
        <taxon>Magnoliopsida</taxon>
        <taxon>eudicotyledons</taxon>
        <taxon>Gunneridae</taxon>
        <taxon>Pentapetalae</taxon>
        <taxon>rosids</taxon>
        <taxon>malvids</taxon>
        <taxon>Malvales</taxon>
        <taxon>Malvaceae</taxon>
        <taxon>Byttnerioideae</taxon>
        <taxon>Theobroma</taxon>
    </lineage>
</organism>
<accession>A0A061EN97</accession>
<protein>
    <submittedName>
        <fullName evidence="1">Uncharacterized protein</fullName>
    </submittedName>
</protein>
<dbReference type="Proteomes" id="UP000026915">
    <property type="component" value="Chromosome 4"/>
</dbReference>
<evidence type="ECO:0000313" key="1">
    <source>
        <dbReference type="EMBL" id="EOY03784.1"/>
    </source>
</evidence>
<dbReference type="Gramene" id="EOY03784">
    <property type="protein sequence ID" value="EOY03784"/>
    <property type="gene ID" value="TCM_018970"/>
</dbReference>
<dbReference type="HOGENOM" id="CLU_1638389_0_0_1"/>
<dbReference type="InParanoid" id="A0A061EN97"/>
<sequence length="162" mass="18662">MCSLHWIRANEGDVSINESIWWTNPCALFTRRSFSISRLEISWQPPLDWFFKFNVDGSACDKPEPSSCDRVLRNSYNHVLGIFYGPLGYHIPISLNSWPFSMLFASSLLHNFLVPNLSLNLILKLFFHGLLMSLKGYGLFGKSSMKLITFLTLSLTYRLPMF</sequence>
<name>A0A061EN97_THECC</name>
<gene>
    <name evidence="1" type="ORF">TCM_018970</name>
</gene>
<evidence type="ECO:0000313" key="2">
    <source>
        <dbReference type="Proteomes" id="UP000026915"/>
    </source>
</evidence>
<keyword evidence="2" id="KW-1185">Reference proteome</keyword>